<proteinExistence type="predicted"/>
<dbReference type="AlphaFoldDB" id="A0A915DWG4"/>
<dbReference type="Proteomes" id="UP000887574">
    <property type="component" value="Unplaced"/>
</dbReference>
<keyword evidence="2" id="KW-1185">Reference proteome</keyword>
<feature type="region of interest" description="Disordered" evidence="1">
    <location>
        <begin position="1"/>
        <end position="70"/>
    </location>
</feature>
<name>A0A915DWG4_9BILA</name>
<protein>
    <submittedName>
        <fullName evidence="3">Uncharacterized protein</fullName>
    </submittedName>
</protein>
<organism evidence="2 3">
    <name type="scientific">Ditylenchus dipsaci</name>
    <dbReference type="NCBI Taxonomy" id="166011"/>
    <lineage>
        <taxon>Eukaryota</taxon>
        <taxon>Metazoa</taxon>
        <taxon>Ecdysozoa</taxon>
        <taxon>Nematoda</taxon>
        <taxon>Chromadorea</taxon>
        <taxon>Rhabditida</taxon>
        <taxon>Tylenchina</taxon>
        <taxon>Tylenchomorpha</taxon>
        <taxon>Sphaerularioidea</taxon>
        <taxon>Anguinidae</taxon>
        <taxon>Anguininae</taxon>
        <taxon>Ditylenchus</taxon>
    </lineage>
</organism>
<reference evidence="3" key="1">
    <citation type="submission" date="2022-11" db="UniProtKB">
        <authorList>
            <consortium name="WormBaseParasite"/>
        </authorList>
    </citation>
    <scope>IDENTIFICATION</scope>
</reference>
<evidence type="ECO:0000313" key="2">
    <source>
        <dbReference type="Proteomes" id="UP000887574"/>
    </source>
</evidence>
<evidence type="ECO:0000313" key="3">
    <source>
        <dbReference type="WBParaSite" id="jg24218"/>
    </source>
</evidence>
<feature type="compositionally biased region" description="Basic and acidic residues" evidence="1">
    <location>
        <begin position="34"/>
        <end position="64"/>
    </location>
</feature>
<evidence type="ECO:0000256" key="1">
    <source>
        <dbReference type="SAM" id="MobiDB-lite"/>
    </source>
</evidence>
<dbReference type="WBParaSite" id="jg24218">
    <property type="protein sequence ID" value="jg24218"/>
    <property type="gene ID" value="jg24218"/>
</dbReference>
<sequence>MNDTEKVLHGPKSGLPIIPTPNHFYSELTSNELKPPKNNEEKTEQSLKSRNSDELKSLPEEKPNDATATGVKFDGLEAALTEIQTNNAH</sequence>
<accession>A0A915DWG4</accession>